<feature type="transmembrane region" description="Helical" evidence="6">
    <location>
        <begin position="39"/>
        <end position="58"/>
    </location>
</feature>
<reference evidence="8" key="2">
    <citation type="submission" date="2020-09" db="EMBL/GenBank/DDBJ databases">
        <authorList>
            <person name="Sun Q."/>
            <person name="Zhou Y."/>
        </authorList>
    </citation>
    <scope>NUCLEOTIDE SEQUENCE</scope>
    <source>
        <strain evidence="8">CGMCC 1.15322</strain>
    </source>
</reference>
<dbReference type="RefSeq" id="WP_229676373.1">
    <property type="nucleotide sequence ID" value="NZ_BMIG01000012.1"/>
</dbReference>
<proteinExistence type="predicted"/>
<evidence type="ECO:0000256" key="2">
    <source>
        <dbReference type="ARBA" id="ARBA00022692"/>
    </source>
</evidence>
<evidence type="ECO:0000256" key="4">
    <source>
        <dbReference type="ARBA" id="ARBA00023136"/>
    </source>
</evidence>
<dbReference type="GO" id="GO:0016491">
    <property type="term" value="F:oxidoreductase activity"/>
    <property type="evidence" value="ECO:0007669"/>
    <property type="project" value="InterPro"/>
</dbReference>
<sequence>MDSLESLFSTAQQWLFESAVQPAMFALGLGNLLETGYEATAWFMVGLIQILILLAVVGPLQRWRPVEPVTDRATIRTDILYTLIHRLGLFRIALFFTLEPWFDELFGMARTSGYGTFHLDQLWPGVTDNAVVSLLIYLVVFDFIAYWTHRGQHQIEWWWRLHSLHHAQRQMTMWSDNRNHFLDDIIVDVIVVLVAQLIGVAPGQFIAIVALTQLSESFQHANLKLWFGRVGERLWVSPRFHRLHHSIGLGHETPVRLRREGPDVAGPPQDGSAPLGGREAEPNVGAVKLAGPPQDGSAPLGGREAEPNVGAVKLAGPPQDGSAPLGGREAAPNVGAFKLGGYNFGVLLPWWDVLFGTANFEQRYDPTGIRDQVEQLRDYGSGFWSQQWLGLKRLVGRA</sequence>
<keyword evidence="9" id="KW-1185">Reference proteome</keyword>
<accession>A0A916WJI7</accession>
<feature type="region of interest" description="Disordered" evidence="5">
    <location>
        <begin position="254"/>
        <end position="305"/>
    </location>
</feature>
<evidence type="ECO:0000259" key="7">
    <source>
        <dbReference type="Pfam" id="PF04116"/>
    </source>
</evidence>
<evidence type="ECO:0000313" key="8">
    <source>
        <dbReference type="EMBL" id="GGB07294.1"/>
    </source>
</evidence>
<evidence type="ECO:0000256" key="5">
    <source>
        <dbReference type="SAM" id="MobiDB-lite"/>
    </source>
</evidence>
<dbReference type="Pfam" id="PF04116">
    <property type="entry name" value="FA_hydroxylase"/>
    <property type="match status" value="1"/>
</dbReference>
<feature type="domain" description="Fatty acid hydroxylase" evidence="7">
    <location>
        <begin position="135"/>
        <end position="247"/>
    </location>
</feature>
<feature type="transmembrane region" description="Helical" evidence="6">
    <location>
        <begin position="79"/>
        <end position="98"/>
    </location>
</feature>
<feature type="transmembrane region" description="Helical" evidence="6">
    <location>
        <begin position="185"/>
        <end position="211"/>
    </location>
</feature>
<evidence type="ECO:0000256" key="1">
    <source>
        <dbReference type="ARBA" id="ARBA00004370"/>
    </source>
</evidence>
<reference evidence="8" key="1">
    <citation type="journal article" date="2014" name="Int. J. Syst. Evol. Microbiol.">
        <title>Complete genome sequence of Corynebacterium casei LMG S-19264T (=DSM 44701T), isolated from a smear-ripened cheese.</title>
        <authorList>
            <consortium name="US DOE Joint Genome Institute (JGI-PGF)"/>
            <person name="Walter F."/>
            <person name="Albersmeier A."/>
            <person name="Kalinowski J."/>
            <person name="Ruckert C."/>
        </authorList>
    </citation>
    <scope>NUCLEOTIDE SEQUENCE</scope>
    <source>
        <strain evidence="8">CGMCC 1.15322</strain>
    </source>
</reference>
<comment type="caution">
    <text evidence="8">The sequence shown here is derived from an EMBL/GenBank/DDBJ whole genome shotgun (WGS) entry which is preliminary data.</text>
</comment>
<organism evidence="8 9">
    <name type="scientific">Polaromonas eurypsychrophila</name>
    <dbReference type="NCBI Taxonomy" id="1614635"/>
    <lineage>
        <taxon>Bacteria</taxon>
        <taxon>Pseudomonadati</taxon>
        <taxon>Pseudomonadota</taxon>
        <taxon>Betaproteobacteria</taxon>
        <taxon>Burkholderiales</taxon>
        <taxon>Comamonadaceae</taxon>
        <taxon>Polaromonas</taxon>
    </lineage>
</organism>
<dbReference type="GO" id="GO:0008610">
    <property type="term" value="P:lipid biosynthetic process"/>
    <property type="evidence" value="ECO:0007669"/>
    <property type="project" value="InterPro"/>
</dbReference>
<evidence type="ECO:0000313" key="9">
    <source>
        <dbReference type="Proteomes" id="UP000620596"/>
    </source>
</evidence>
<protein>
    <recommendedName>
        <fullName evidence="7">Fatty acid hydroxylase domain-containing protein</fullName>
    </recommendedName>
</protein>
<dbReference type="GO" id="GO:0016020">
    <property type="term" value="C:membrane"/>
    <property type="evidence" value="ECO:0007669"/>
    <property type="project" value="UniProtKB-SubCell"/>
</dbReference>
<keyword evidence="4 6" id="KW-0472">Membrane</keyword>
<dbReference type="PANTHER" id="PTHR11863">
    <property type="entry name" value="STEROL DESATURASE"/>
    <property type="match status" value="1"/>
</dbReference>
<dbReference type="GO" id="GO:0005506">
    <property type="term" value="F:iron ion binding"/>
    <property type="evidence" value="ECO:0007669"/>
    <property type="project" value="InterPro"/>
</dbReference>
<keyword evidence="3 6" id="KW-1133">Transmembrane helix</keyword>
<feature type="transmembrane region" description="Helical" evidence="6">
    <location>
        <begin position="130"/>
        <end position="148"/>
    </location>
</feature>
<dbReference type="AlphaFoldDB" id="A0A916WJI7"/>
<name>A0A916WJI7_9BURK</name>
<dbReference type="Proteomes" id="UP000620596">
    <property type="component" value="Unassembled WGS sequence"/>
</dbReference>
<dbReference type="InterPro" id="IPR006694">
    <property type="entry name" value="Fatty_acid_hydroxylase"/>
</dbReference>
<dbReference type="InterPro" id="IPR050307">
    <property type="entry name" value="Sterol_Desaturase_Related"/>
</dbReference>
<comment type="subcellular location">
    <subcellularLocation>
        <location evidence="1">Membrane</location>
    </subcellularLocation>
</comment>
<evidence type="ECO:0000256" key="6">
    <source>
        <dbReference type="SAM" id="Phobius"/>
    </source>
</evidence>
<keyword evidence="2 6" id="KW-0812">Transmembrane</keyword>
<evidence type="ECO:0000256" key="3">
    <source>
        <dbReference type="ARBA" id="ARBA00022989"/>
    </source>
</evidence>
<gene>
    <name evidence="8" type="ORF">GCM10011496_30270</name>
</gene>
<dbReference type="EMBL" id="BMIG01000012">
    <property type="protein sequence ID" value="GGB07294.1"/>
    <property type="molecule type" value="Genomic_DNA"/>
</dbReference>